<protein>
    <submittedName>
        <fullName evidence="2">Uncharacterized protein</fullName>
    </submittedName>
</protein>
<comment type="caution">
    <text evidence="2">The sequence shown here is derived from an EMBL/GenBank/DDBJ whole genome shotgun (WGS) entry which is preliminary data.</text>
</comment>
<proteinExistence type="predicted"/>
<keyword evidence="3" id="KW-1185">Reference proteome</keyword>
<feature type="compositionally biased region" description="Basic and acidic residues" evidence="1">
    <location>
        <begin position="28"/>
        <end position="38"/>
    </location>
</feature>
<evidence type="ECO:0000313" key="2">
    <source>
        <dbReference type="EMBL" id="KAJ6226568.1"/>
    </source>
</evidence>
<gene>
    <name evidence="2" type="ORF">M0813_10786</name>
</gene>
<feature type="region of interest" description="Disordered" evidence="1">
    <location>
        <begin position="1"/>
        <end position="76"/>
    </location>
</feature>
<reference evidence="2" key="1">
    <citation type="submission" date="2022-08" db="EMBL/GenBank/DDBJ databases">
        <title>Novel sulfate-reducing endosymbionts in the free-living metamonad Anaeramoeba.</title>
        <authorList>
            <person name="Jerlstrom-Hultqvist J."/>
            <person name="Cepicka I."/>
            <person name="Gallot-Lavallee L."/>
            <person name="Salas-Leiva D."/>
            <person name="Curtis B.A."/>
            <person name="Zahonova K."/>
            <person name="Pipaliya S."/>
            <person name="Dacks J."/>
            <person name="Roger A.J."/>
        </authorList>
    </citation>
    <scope>NUCLEOTIDE SEQUENCE</scope>
    <source>
        <strain evidence="2">Schooner1</strain>
    </source>
</reference>
<name>A0ABQ8X1Y8_9EUKA</name>
<feature type="compositionally biased region" description="Low complexity" evidence="1">
    <location>
        <begin position="39"/>
        <end position="60"/>
    </location>
</feature>
<accession>A0ABQ8X1Y8</accession>
<evidence type="ECO:0000256" key="1">
    <source>
        <dbReference type="SAM" id="MobiDB-lite"/>
    </source>
</evidence>
<sequence>MQLHLQYHFSILQVTQKNITKEEEGDDEKEKNKDKNKNSNESSSSSSHSKSSSLSHFSLSQGNKTDKETKNTKDEN</sequence>
<evidence type="ECO:0000313" key="3">
    <source>
        <dbReference type="Proteomes" id="UP001150062"/>
    </source>
</evidence>
<feature type="compositionally biased region" description="Basic and acidic residues" evidence="1">
    <location>
        <begin position="64"/>
        <end position="76"/>
    </location>
</feature>
<organism evidence="2 3">
    <name type="scientific">Anaeramoeba flamelloides</name>
    <dbReference type="NCBI Taxonomy" id="1746091"/>
    <lineage>
        <taxon>Eukaryota</taxon>
        <taxon>Metamonada</taxon>
        <taxon>Anaeramoebidae</taxon>
        <taxon>Anaeramoeba</taxon>
    </lineage>
</organism>
<dbReference type="Proteomes" id="UP001150062">
    <property type="component" value="Unassembled WGS sequence"/>
</dbReference>
<dbReference type="EMBL" id="JAOAOG010000342">
    <property type="protein sequence ID" value="KAJ6226568.1"/>
    <property type="molecule type" value="Genomic_DNA"/>
</dbReference>